<dbReference type="AlphaFoldDB" id="A0AAU9K853"/>
<organism evidence="1 2">
    <name type="scientific">Blepharisma stoltei</name>
    <dbReference type="NCBI Taxonomy" id="1481888"/>
    <lineage>
        <taxon>Eukaryota</taxon>
        <taxon>Sar</taxon>
        <taxon>Alveolata</taxon>
        <taxon>Ciliophora</taxon>
        <taxon>Postciliodesmatophora</taxon>
        <taxon>Heterotrichea</taxon>
        <taxon>Heterotrichida</taxon>
        <taxon>Blepharismidae</taxon>
        <taxon>Blepharisma</taxon>
    </lineage>
</organism>
<comment type="caution">
    <text evidence="1">The sequence shown here is derived from an EMBL/GenBank/DDBJ whole genome shotgun (WGS) entry which is preliminary data.</text>
</comment>
<reference evidence="1" key="1">
    <citation type="submission" date="2021-09" db="EMBL/GenBank/DDBJ databases">
        <authorList>
            <consortium name="AG Swart"/>
            <person name="Singh M."/>
            <person name="Singh A."/>
            <person name="Seah K."/>
            <person name="Emmerich C."/>
        </authorList>
    </citation>
    <scope>NUCLEOTIDE SEQUENCE</scope>
    <source>
        <strain evidence="1">ATCC30299</strain>
    </source>
</reference>
<evidence type="ECO:0000313" key="2">
    <source>
        <dbReference type="Proteomes" id="UP001162131"/>
    </source>
</evidence>
<accession>A0AAU9K853</accession>
<protein>
    <submittedName>
        <fullName evidence="1">Uncharacterized protein</fullName>
    </submittedName>
</protein>
<keyword evidence="2" id="KW-1185">Reference proteome</keyword>
<gene>
    <name evidence="1" type="ORF">BSTOLATCC_MIC59918</name>
</gene>
<evidence type="ECO:0000313" key="1">
    <source>
        <dbReference type="EMBL" id="CAG9334119.1"/>
    </source>
</evidence>
<sequence>MKIVSTKKGLKIRSGILREQYIWSKDPVVRKREENQFPMPVSHSEHQSIFSYNLNLSPDTSITGRSAFMIDEDPYEVNRPFVGKKIPTPFRSLSKDIDIKGNLMHPDNEIIPIKARAEDIAISCMPCKSSKELQLIRLHNKRKLEQENIHKKLREKVNQEIPTKKFLEDVTTLLEKCRSENTIFEVVGNDDRLKNIAKWHLKEYKKGWDMKKTFLSRNGHSIIQN</sequence>
<dbReference type="EMBL" id="CAJZBQ010000057">
    <property type="protein sequence ID" value="CAG9334119.1"/>
    <property type="molecule type" value="Genomic_DNA"/>
</dbReference>
<dbReference type="Proteomes" id="UP001162131">
    <property type="component" value="Unassembled WGS sequence"/>
</dbReference>
<name>A0AAU9K853_9CILI</name>
<proteinExistence type="predicted"/>